<protein>
    <recommendedName>
        <fullName evidence="4">TIGR02185 family protein</fullName>
    </recommendedName>
</protein>
<evidence type="ECO:0000313" key="3">
    <source>
        <dbReference type="Proteomes" id="UP000003244"/>
    </source>
</evidence>
<proteinExistence type="predicted"/>
<feature type="transmembrane region" description="Helical" evidence="1">
    <location>
        <begin position="37"/>
        <end position="57"/>
    </location>
</feature>
<feature type="transmembrane region" description="Helical" evidence="1">
    <location>
        <begin position="12"/>
        <end position="31"/>
    </location>
</feature>
<dbReference type="GeneID" id="84801231"/>
<evidence type="ECO:0000256" key="1">
    <source>
        <dbReference type="SAM" id="Phobius"/>
    </source>
</evidence>
<dbReference type="AlphaFoldDB" id="E0E4L6"/>
<dbReference type="EMBL" id="ADGQ01000068">
    <property type="protein sequence ID" value="EFM64172.1"/>
    <property type="molecule type" value="Genomic_DNA"/>
</dbReference>
<organism evidence="2 3">
    <name type="scientific">Peptostreptococcus stomatis DSM 17678</name>
    <dbReference type="NCBI Taxonomy" id="596315"/>
    <lineage>
        <taxon>Bacteria</taxon>
        <taxon>Bacillati</taxon>
        <taxon>Bacillota</taxon>
        <taxon>Clostridia</taxon>
        <taxon>Peptostreptococcales</taxon>
        <taxon>Peptostreptococcaceae</taxon>
        <taxon>Peptostreptococcus</taxon>
    </lineage>
</organism>
<dbReference type="Pfam" id="PF09605">
    <property type="entry name" value="Trep_Strep"/>
    <property type="match status" value="1"/>
</dbReference>
<dbReference type="RefSeq" id="WP_007790688.1">
    <property type="nucleotide sequence ID" value="NZ_ADGQ01000068.1"/>
</dbReference>
<dbReference type="Proteomes" id="UP000003244">
    <property type="component" value="Unassembled WGS sequence"/>
</dbReference>
<comment type="caution">
    <text evidence="2">The sequence shown here is derived from an EMBL/GenBank/DDBJ whole genome shotgun (WGS) entry which is preliminary data.</text>
</comment>
<gene>
    <name evidence="2" type="ORF">HMPREF0634_0150</name>
</gene>
<accession>E0E4L6</accession>
<dbReference type="STRING" id="596315.HMPREF0634_0150"/>
<evidence type="ECO:0000313" key="2">
    <source>
        <dbReference type="EMBL" id="EFM64172.1"/>
    </source>
</evidence>
<evidence type="ECO:0008006" key="4">
    <source>
        <dbReference type="Google" id="ProtNLM"/>
    </source>
</evidence>
<dbReference type="NCBIfam" id="TIGR02185">
    <property type="entry name" value="Trep_Strep"/>
    <property type="match status" value="1"/>
</dbReference>
<keyword evidence="1" id="KW-1133">Transmembrane helix</keyword>
<keyword evidence="3" id="KW-1185">Reference proteome</keyword>
<reference evidence="2 3" key="1">
    <citation type="submission" date="2010-08" db="EMBL/GenBank/DDBJ databases">
        <authorList>
            <person name="Harkins D.M."/>
            <person name="Madupu R."/>
            <person name="Durkin A.S."/>
            <person name="Torralba M."/>
            <person name="Methe B."/>
            <person name="Sutton G.G."/>
            <person name="Nelson K.E."/>
        </authorList>
    </citation>
    <scope>NUCLEOTIDE SEQUENCE [LARGE SCALE GENOMIC DNA]</scope>
    <source>
        <strain evidence="2 3">DSM 17678</strain>
    </source>
</reference>
<dbReference type="eggNOG" id="ENOG502ZBZR">
    <property type="taxonomic scope" value="Bacteria"/>
</dbReference>
<keyword evidence="1" id="KW-0472">Membrane</keyword>
<sequence length="195" mass="21532">MNRRLKIKDILLLALLTAIYMIIYMVCMAIISPLGAYGHAISPGICGIFSGTVIYFMSRKVGKMWQFTIFTLLVMGAFALMGGGYLPWLITSVSMAIVADIIASRKEKPSVGKLALASGFLHMGQAWGAIIPSVFFLESYRSTWISRGQKAAEMDEMIKYTAGSWAVINSIVVFVLAAIGIYIGYLILRKHFKEN</sequence>
<feature type="transmembrane region" description="Helical" evidence="1">
    <location>
        <begin position="115"/>
        <end position="137"/>
    </location>
</feature>
<feature type="transmembrane region" description="Helical" evidence="1">
    <location>
        <begin position="165"/>
        <end position="188"/>
    </location>
</feature>
<name>E0E4L6_9FIRM</name>
<dbReference type="InterPro" id="IPR011733">
    <property type="entry name" value="CHP02185_IM"/>
</dbReference>
<keyword evidence="1" id="KW-0812">Transmembrane</keyword>
<dbReference type="OrthoDB" id="9781459at2"/>
<feature type="transmembrane region" description="Helical" evidence="1">
    <location>
        <begin position="64"/>
        <end position="80"/>
    </location>
</feature>